<accession>A0A1Y1WA82</accession>
<dbReference type="OrthoDB" id="10251242at2759"/>
<dbReference type="EMBL" id="MCFD01000005">
    <property type="protein sequence ID" value="ORX70457.1"/>
    <property type="molecule type" value="Genomic_DNA"/>
</dbReference>
<gene>
    <name evidence="1" type="ORF">DL89DRAFT_266675</name>
</gene>
<dbReference type="Gene3D" id="3.40.50.150">
    <property type="entry name" value="Vaccinia Virus protein VP39"/>
    <property type="match status" value="1"/>
</dbReference>
<dbReference type="RefSeq" id="XP_040744036.1">
    <property type="nucleotide sequence ID" value="XM_040887173.1"/>
</dbReference>
<dbReference type="InterPro" id="IPR029063">
    <property type="entry name" value="SAM-dependent_MTases_sf"/>
</dbReference>
<evidence type="ECO:0000313" key="1">
    <source>
        <dbReference type="EMBL" id="ORX70457.1"/>
    </source>
</evidence>
<dbReference type="Proteomes" id="UP000193922">
    <property type="component" value="Unassembled WGS sequence"/>
</dbReference>
<evidence type="ECO:0000313" key="2">
    <source>
        <dbReference type="Proteomes" id="UP000193922"/>
    </source>
</evidence>
<comment type="caution">
    <text evidence="1">The sequence shown here is derived from an EMBL/GenBank/DDBJ whole genome shotgun (WGS) entry which is preliminary data.</text>
</comment>
<protein>
    <submittedName>
        <fullName evidence="1">Uncharacterized protein</fullName>
    </submittedName>
</protein>
<reference evidence="1 2" key="1">
    <citation type="submission" date="2016-07" db="EMBL/GenBank/DDBJ databases">
        <title>Pervasive Adenine N6-methylation of Active Genes in Fungi.</title>
        <authorList>
            <consortium name="DOE Joint Genome Institute"/>
            <person name="Mondo S.J."/>
            <person name="Dannebaum R.O."/>
            <person name="Kuo R.C."/>
            <person name="Labutti K."/>
            <person name="Haridas S."/>
            <person name="Kuo A."/>
            <person name="Salamov A."/>
            <person name="Ahrendt S.R."/>
            <person name="Lipzen A."/>
            <person name="Sullivan W."/>
            <person name="Andreopoulos W.B."/>
            <person name="Clum A."/>
            <person name="Lindquist E."/>
            <person name="Daum C."/>
            <person name="Ramamoorthy G.K."/>
            <person name="Gryganskyi A."/>
            <person name="Culley D."/>
            <person name="Magnuson J.K."/>
            <person name="James T.Y."/>
            <person name="O'Malley M.A."/>
            <person name="Stajich J.E."/>
            <person name="Spatafora J.W."/>
            <person name="Visel A."/>
            <person name="Grigoriev I.V."/>
        </authorList>
    </citation>
    <scope>NUCLEOTIDE SEQUENCE [LARGE SCALE GENOMIC DNA]</scope>
    <source>
        <strain evidence="1 2">ATCC 12442</strain>
    </source>
</reference>
<dbReference type="GeneID" id="63803821"/>
<proteinExistence type="predicted"/>
<dbReference type="AlphaFoldDB" id="A0A1Y1WA82"/>
<keyword evidence="2" id="KW-1185">Reference proteome</keyword>
<sequence>MLHRFLVGLVDAKRILEIGDARENVVKLSNITVDVAFLDVDKMSYKYHHDAILERSMLNKSGLFIADDTAFTSVTT</sequence>
<name>A0A1Y1WA82_9FUNG</name>
<organism evidence="1 2">
    <name type="scientific">Linderina pennispora</name>
    <dbReference type="NCBI Taxonomy" id="61395"/>
    <lineage>
        <taxon>Eukaryota</taxon>
        <taxon>Fungi</taxon>
        <taxon>Fungi incertae sedis</taxon>
        <taxon>Zoopagomycota</taxon>
        <taxon>Kickxellomycotina</taxon>
        <taxon>Kickxellomycetes</taxon>
        <taxon>Kickxellales</taxon>
        <taxon>Kickxellaceae</taxon>
        <taxon>Linderina</taxon>
    </lineage>
</organism>